<name>A0ABR1LTU5_9PEZI</name>
<feature type="non-terminal residue" evidence="1">
    <location>
        <position position="167"/>
    </location>
</feature>
<keyword evidence="2" id="KW-1185">Reference proteome</keyword>
<proteinExistence type="predicted"/>
<dbReference type="EMBL" id="JBBPEH010000005">
    <property type="protein sequence ID" value="KAK7538599.1"/>
    <property type="molecule type" value="Genomic_DNA"/>
</dbReference>
<comment type="caution">
    <text evidence="1">The sequence shown here is derived from an EMBL/GenBank/DDBJ whole genome shotgun (WGS) entry which is preliminary data.</text>
</comment>
<feature type="non-terminal residue" evidence="1">
    <location>
        <position position="1"/>
    </location>
</feature>
<accession>A0ABR1LTU5</accession>
<evidence type="ECO:0000313" key="1">
    <source>
        <dbReference type="EMBL" id="KAK7538599.1"/>
    </source>
</evidence>
<dbReference type="Proteomes" id="UP001360953">
    <property type="component" value="Unassembled WGS sequence"/>
</dbReference>
<dbReference type="RefSeq" id="XP_066656286.1">
    <property type="nucleotide sequence ID" value="XM_066796719.1"/>
</dbReference>
<gene>
    <name evidence="1" type="ORF">J3D65DRAFT_540095</name>
</gene>
<sequence length="167" mass="18814">LLNFAFESAANRTPAADIDVPSVAAGIGLVRFIYTKNIGWPWSQDDVSLLLTAHVFALGYKVDYEELYHEAHVALLRKVSYAADYPSPPSDLCATIRFLWTQTWATTELSAIKGDILHYCVTAFERHNLGNNPEFIKLSEEHVNFVTDLSKTNFERKFGKTPFMVPS</sequence>
<organism evidence="1 2">
    <name type="scientific">Phyllosticta citribraziliensis</name>
    <dbReference type="NCBI Taxonomy" id="989973"/>
    <lineage>
        <taxon>Eukaryota</taxon>
        <taxon>Fungi</taxon>
        <taxon>Dikarya</taxon>
        <taxon>Ascomycota</taxon>
        <taxon>Pezizomycotina</taxon>
        <taxon>Dothideomycetes</taxon>
        <taxon>Dothideomycetes incertae sedis</taxon>
        <taxon>Botryosphaeriales</taxon>
        <taxon>Phyllostictaceae</taxon>
        <taxon>Phyllosticta</taxon>
    </lineage>
</organism>
<protein>
    <submittedName>
        <fullName evidence="1">Uncharacterized protein</fullName>
    </submittedName>
</protein>
<dbReference type="GeneID" id="92029625"/>
<evidence type="ECO:0000313" key="2">
    <source>
        <dbReference type="Proteomes" id="UP001360953"/>
    </source>
</evidence>
<reference evidence="1 2" key="1">
    <citation type="submission" date="2024-04" db="EMBL/GenBank/DDBJ databases">
        <title>Phyllosticta paracitricarpa is synonymous to the EU quarantine fungus P. citricarpa based on phylogenomic analyses.</title>
        <authorList>
            <consortium name="Lawrence Berkeley National Laboratory"/>
            <person name="Van ingen-buijs V.A."/>
            <person name="Van westerhoven A.C."/>
            <person name="Haridas S."/>
            <person name="Skiadas P."/>
            <person name="Martin F."/>
            <person name="Groenewald J.Z."/>
            <person name="Crous P.W."/>
            <person name="Seidl M.F."/>
        </authorList>
    </citation>
    <scope>NUCLEOTIDE SEQUENCE [LARGE SCALE GENOMIC DNA]</scope>
    <source>
        <strain evidence="1 2">CPC 17464</strain>
    </source>
</reference>